<feature type="compositionally biased region" description="Acidic residues" evidence="1">
    <location>
        <begin position="78"/>
        <end position="90"/>
    </location>
</feature>
<accession>A0A0K6S6A8</accession>
<feature type="compositionally biased region" description="Basic and acidic residues" evidence="1">
    <location>
        <begin position="567"/>
        <end position="576"/>
    </location>
</feature>
<feature type="transmembrane region" description="Helical" evidence="2">
    <location>
        <begin position="370"/>
        <end position="394"/>
    </location>
</feature>
<dbReference type="VEuPathDB" id="CryptoDB:Cvel_15300"/>
<evidence type="ECO:0000313" key="3">
    <source>
        <dbReference type="EMBL" id="CUC09056.1"/>
    </source>
</evidence>
<name>A0A0K6S6A8_9ALVE</name>
<feature type="transmembrane region" description="Helical" evidence="2">
    <location>
        <begin position="406"/>
        <end position="427"/>
    </location>
</feature>
<protein>
    <recommendedName>
        <fullName evidence="4">Transmembrane protein</fullName>
    </recommendedName>
</protein>
<evidence type="ECO:0008006" key="4">
    <source>
        <dbReference type="Google" id="ProtNLM"/>
    </source>
</evidence>
<feature type="region of interest" description="Disordered" evidence="1">
    <location>
        <begin position="466"/>
        <end position="505"/>
    </location>
</feature>
<dbReference type="EMBL" id="CDMZ01000137">
    <property type="protein sequence ID" value="CUC09056.1"/>
    <property type="molecule type" value="Genomic_DNA"/>
</dbReference>
<feature type="compositionally biased region" description="Basic and acidic residues" evidence="1">
    <location>
        <begin position="15"/>
        <end position="39"/>
    </location>
</feature>
<evidence type="ECO:0000256" key="1">
    <source>
        <dbReference type="SAM" id="MobiDB-lite"/>
    </source>
</evidence>
<sequence length="611" mass="66592">MEASPSKLLGTSGDPPERGNCSDREDGVEPHRLEQGDRKGRFFGHCSALVVEKELGQTPSVQDLSRPLQQQQQQNQEGEGDEEGKEGEEEERSKSEDTQASPRCLCSIPPLSAYSLENLWEKGCRYQVIALCALSFVALLAGAVSPIIFITDSENLSGSERQLAMSVGVFSLFGIPIGISEWFLPMFAYEGWKIGARLLGGFGGGAFAILNFYLTPLGTRSLMETYACVAVITGAQTVSMAHIRGLEQHIVNEKRWRREAAENHEEKMGRAQVDSAARGCTENLIRLVSPKLAKTPLHCAVLWWVKIMSSFLDVSSDIAGGFLYLNSPTTLTREVQIGLASVLLVFGIVDFFVFTFIYVCNNHSSTDSVLIHGVGLVCEIVILVMMAILTAGAWEKLHENSLDLGLAWVNLGTTFFGILLACVALYVNLKTTSVRHVWVTSTKRVTGLARSVRSMTVTLGLSPTASPALKGTLRQDKSGFSGREDMDKERDDSHPASGPSWSSGSLQGEVAMKALLETGETQPAGASEAARGAVSLSGILEEAPERGVHDCSRLTVQQRARIFQSRSDSKTEERRLRVSSGRNMAEEDVDPRFQNDATPKPHHASTPFIIP</sequence>
<organism evidence="3">
    <name type="scientific">Chromera velia CCMP2878</name>
    <dbReference type="NCBI Taxonomy" id="1169474"/>
    <lineage>
        <taxon>Eukaryota</taxon>
        <taxon>Sar</taxon>
        <taxon>Alveolata</taxon>
        <taxon>Colpodellida</taxon>
        <taxon>Chromeraceae</taxon>
        <taxon>Chromera</taxon>
    </lineage>
</organism>
<feature type="transmembrane region" description="Helical" evidence="2">
    <location>
        <begin position="128"/>
        <end position="151"/>
    </location>
</feature>
<proteinExistence type="predicted"/>
<dbReference type="PhylomeDB" id="A0A0K6S6A8"/>
<keyword evidence="2" id="KW-1133">Transmembrane helix</keyword>
<feature type="region of interest" description="Disordered" evidence="1">
    <location>
        <begin position="57"/>
        <end position="101"/>
    </location>
</feature>
<feature type="region of interest" description="Disordered" evidence="1">
    <location>
        <begin position="563"/>
        <end position="611"/>
    </location>
</feature>
<reference evidence="3" key="1">
    <citation type="submission" date="2014-11" db="EMBL/GenBank/DDBJ databases">
        <title>Molecular phylogeny of cliff fern family Woodsiaceae with morphological implications.</title>
        <authorList>
            <person name="Shao Y.-Z."/>
            <person name="Wei R."/>
            <person name="Zhang X.-C."/>
        </authorList>
    </citation>
    <scope>NUCLEOTIDE SEQUENCE</scope>
</reference>
<gene>
    <name evidence="3" type="ORF">Cvel_15300.t1.CR2</name>
</gene>
<keyword evidence="2" id="KW-0812">Transmembrane</keyword>
<feature type="transmembrane region" description="Helical" evidence="2">
    <location>
        <begin position="337"/>
        <end position="358"/>
    </location>
</feature>
<dbReference type="AlphaFoldDB" id="A0A0K6S6A8"/>
<feature type="region of interest" description="Disordered" evidence="1">
    <location>
        <begin position="1"/>
        <end position="39"/>
    </location>
</feature>
<feature type="compositionally biased region" description="Basic and acidic residues" evidence="1">
    <location>
        <begin position="473"/>
        <end position="494"/>
    </location>
</feature>
<feature type="transmembrane region" description="Helical" evidence="2">
    <location>
        <begin position="163"/>
        <end position="184"/>
    </location>
</feature>
<evidence type="ECO:0000256" key="2">
    <source>
        <dbReference type="SAM" id="Phobius"/>
    </source>
</evidence>
<feature type="transmembrane region" description="Helical" evidence="2">
    <location>
        <begin position="196"/>
        <end position="214"/>
    </location>
</feature>
<keyword evidence="2" id="KW-0472">Membrane</keyword>